<dbReference type="GO" id="GO:0016853">
    <property type="term" value="F:isomerase activity"/>
    <property type="evidence" value="ECO:0007669"/>
    <property type="project" value="UniProtKB-KW"/>
</dbReference>
<reference evidence="2 3" key="1">
    <citation type="submission" date="2023-07" db="EMBL/GenBank/DDBJ databases">
        <title>Genomic Encyclopedia of Type Strains, Phase IV (KMG-IV): sequencing the most valuable type-strain genomes for metagenomic binning, comparative biology and taxonomic classification.</title>
        <authorList>
            <person name="Goeker M."/>
        </authorList>
    </citation>
    <scope>NUCLEOTIDE SEQUENCE [LARGE SCALE GENOMIC DNA]</scope>
    <source>
        <strain evidence="2 3">DSM 18695</strain>
    </source>
</reference>
<dbReference type="Proteomes" id="UP001228905">
    <property type="component" value="Unassembled WGS sequence"/>
</dbReference>
<evidence type="ECO:0000259" key="1">
    <source>
        <dbReference type="Pfam" id="PF01323"/>
    </source>
</evidence>
<proteinExistence type="predicted"/>
<sequence>MTPVPIVCFSDVLCIWAYIAQLRVDALKAAFGDQIRFEPRFCSVFGDTARKISTAWKDKGRYEGFNAHIRHVAGQFPEAAISPDLWLTVRPASSTGPQLFLKAIQLLEAEGGCAEGAFEAATWAFRRAFFAEGRDIGVWRIQGEIAHATGLDLAPVEALILDGRAFAALASDYADAVTMGIQGSPSFVLNEGRQKLYGNVGYRVLDANIRELLREPAQDQASWC</sequence>
<comment type="caution">
    <text evidence="2">The sequence shown here is derived from an EMBL/GenBank/DDBJ whole genome shotgun (WGS) entry which is preliminary data.</text>
</comment>
<name>A0ABU0INY9_9CAUL</name>
<accession>A0ABU0INY9</accession>
<dbReference type="Pfam" id="PF01323">
    <property type="entry name" value="DSBA"/>
    <property type="match status" value="1"/>
</dbReference>
<keyword evidence="3" id="KW-1185">Reference proteome</keyword>
<dbReference type="EMBL" id="JAUSVS010000002">
    <property type="protein sequence ID" value="MDQ0463717.1"/>
    <property type="molecule type" value="Genomic_DNA"/>
</dbReference>
<evidence type="ECO:0000313" key="2">
    <source>
        <dbReference type="EMBL" id="MDQ0463717.1"/>
    </source>
</evidence>
<dbReference type="InterPro" id="IPR001853">
    <property type="entry name" value="DSBA-like_thioredoxin_dom"/>
</dbReference>
<feature type="domain" description="DSBA-like thioredoxin" evidence="1">
    <location>
        <begin position="6"/>
        <end position="207"/>
    </location>
</feature>
<evidence type="ECO:0000313" key="3">
    <source>
        <dbReference type="Proteomes" id="UP001228905"/>
    </source>
</evidence>
<protein>
    <submittedName>
        <fullName evidence="2">DsbA family dithiol-disulfide isomerase</fullName>
    </submittedName>
</protein>
<organism evidence="2 3">
    <name type="scientific">Caulobacter ginsengisoli</name>
    <dbReference type="NCBI Taxonomy" id="400775"/>
    <lineage>
        <taxon>Bacteria</taxon>
        <taxon>Pseudomonadati</taxon>
        <taxon>Pseudomonadota</taxon>
        <taxon>Alphaproteobacteria</taxon>
        <taxon>Caulobacterales</taxon>
        <taxon>Caulobacteraceae</taxon>
        <taxon>Caulobacter</taxon>
    </lineage>
</organism>
<gene>
    <name evidence="2" type="ORF">QO010_001488</name>
</gene>
<keyword evidence="2" id="KW-0413">Isomerase</keyword>
<dbReference type="RefSeq" id="WP_307347854.1">
    <property type="nucleotide sequence ID" value="NZ_JAUSVS010000002.1"/>
</dbReference>
<dbReference type="Gene3D" id="3.40.30.10">
    <property type="entry name" value="Glutaredoxin"/>
    <property type="match status" value="1"/>
</dbReference>
<dbReference type="SUPFAM" id="SSF52833">
    <property type="entry name" value="Thioredoxin-like"/>
    <property type="match status" value="1"/>
</dbReference>
<dbReference type="InterPro" id="IPR036249">
    <property type="entry name" value="Thioredoxin-like_sf"/>
</dbReference>